<gene>
    <name evidence="1" type="ORF">UFOVP496_45</name>
</gene>
<organism evidence="1">
    <name type="scientific">uncultured Caudovirales phage</name>
    <dbReference type="NCBI Taxonomy" id="2100421"/>
    <lineage>
        <taxon>Viruses</taxon>
        <taxon>Duplodnaviria</taxon>
        <taxon>Heunggongvirae</taxon>
        <taxon>Uroviricota</taxon>
        <taxon>Caudoviricetes</taxon>
        <taxon>Peduoviridae</taxon>
        <taxon>Maltschvirus</taxon>
        <taxon>Maltschvirus maltsch</taxon>
    </lineage>
</organism>
<sequence length="123" mass="13440">MCKKSPSPRLPATAAAIETITNRIEVFGLTCWKRPRKPMSPYVLRERAAIGFAIDVIYQSGMIVEAERAALIAEMDTAEHGGSTYPIKCEACNGVVPRSMSVTVGNPETATFTVCDYCRTLHT</sequence>
<name>A0A6J5MP03_9CAUD</name>
<dbReference type="EMBL" id="LR796472">
    <property type="protein sequence ID" value="CAB4146856.1"/>
    <property type="molecule type" value="Genomic_DNA"/>
</dbReference>
<protein>
    <submittedName>
        <fullName evidence="1">Uncharacterized protein</fullName>
    </submittedName>
</protein>
<evidence type="ECO:0000313" key="1">
    <source>
        <dbReference type="EMBL" id="CAB4146856.1"/>
    </source>
</evidence>
<reference evidence="1" key="1">
    <citation type="submission" date="2020-04" db="EMBL/GenBank/DDBJ databases">
        <authorList>
            <person name="Chiriac C."/>
            <person name="Salcher M."/>
            <person name="Ghai R."/>
            <person name="Kavagutti S V."/>
        </authorList>
    </citation>
    <scope>NUCLEOTIDE SEQUENCE</scope>
</reference>
<accession>A0A6J5MP03</accession>
<proteinExistence type="predicted"/>